<proteinExistence type="predicted"/>
<evidence type="ECO:0000313" key="4">
    <source>
        <dbReference type="Proteomes" id="UP000219439"/>
    </source>
</evidence>
<gene>
    <name evidence="3" type="ORF">SAMN06265368_3172</name>
</gene>
<feature type="chain" id="PRO_5012831921" evidence="2">
    <location>
        <begin position="25"/>
        <end position="169"/>
    </location>
</feature>
<dbReference type="AlphaFoldDB" id="A0A285PFJ2"/>
<reference evidence="3 4" key="1">
    <citation type="submission" date="2017-09" db="EMBL/GenBank/DDBJ databases">
        <authorList>
            <person name="Ehlers B."/>
            <person name="Leendertz F.H."/>
        </authorList>
    </citation>
    <scope>NUCLEOTIDE SEQUENCE [LARGE SCALE GENOMIC DNA]</scope>
    <source>
        <strain evidence="3 4">DSM 18289</strain>
    </source>
</reference>
<evidence type="ECO:0000256" key="2">
    <source>
        <dbReference type="SAM" id="SignalP"/>
    </source>
</evidence>
<keyword evidence="2" id="KW-0732">Signal</keyword>
<evidence type="ECO:0000313" key="3">
    <source>
        <dbReference type="EMBL" id="SNZ20073.1"/>
    </source>
</evidence>
<sequence length="169" mass="18637">MILTRYFVCAISLYALIFPIEAGAEDNAGSYLIEGTYNLQATNCVAFVKDQRSLAAENGMVLSRAEQKNLLHQCRNSELEAIIAEQEHVLAALDEEIKAIQLEIDENGQIIDENGRAIAKIVAINGQLIIRKQLEAEIAETEARIAALEADTEAKLAEAERILQRLATQ</sequence>
<keyword evidence="4" id="KW-1185">Reference proteome</keyword>
<dbReference type="Proteomes" id="UP000219439">
    <property type="component" value="Unassembled WGS sequence"/>
</dbReference>
<accession>A0A285PFJ2</accession>
<feature type="signal peptide" evidence="2">
    <location>
        <begin position="1"/>
        <end position="24"/>
    </location>
</feature>
<name>A0A285PFJ2_9HYPH</name>
<dbReference type="EMBL" id="OBEL01000003">
    <property type="protein sequence ID" value="SNZ20073.1"/>
    <property type="molecule type" value="Genomic_DNA"/>
</dbReference>
<evidence type="ECO:0000256" key="1">
    <source>
        <dbReference type="SAM" id="Coils"/>
    </source>
</evidence>
<feature type="coiled-coil region" evidence="1">
    <location>
        <begin position="76"/>
        <end position="169"/>
    </location>
</feature>
<keyword evidence="1" id="KW-0175">Coiled coil</keyword>
<organism evidence="3 4">
    <name type="scientific">Cohaesibacter gelatinilyticus</name>
    <dbReference type="NCBI Taxonomy" id="372072"/>
    <lineage>
        <taxon>Bacteria</taxon>
        <taxon>Pseudomonadati</taxon>
        <taxon>Pseudomonadota</taxon>
        <taxon>Alphaproteobacteria</taxon>
        <taxon>Hyphomicrobiales</taxon>
        <taxon>Cohaesibacteraceae</taxon>
    </lineage>
</organism>
<protein>
    <submittedName>
        <fullName evidence="3">Uncharacterized protein</fullName>
    </submittedName>
</protein>